<name>A0ABV6DB90_9HYPH</name>
<dbReference type="EMBL" id="JBHLXD010000032">
    <property type="protein sequence ID" value="MFC0209884.1"/>
    <property type="molecule type" value="Genomic_DNA"/>
</dbReference>
<dbReference type="Proteomes" id="UP001589755">
    <property type="component" value="Unassembled WGS sequence"/>
</dbReference>
<keyword evidence="2" id="KW-1185">Reference proteome</keyword>
<comment type="caution">
    <text evidence="1">The sequence shown here is derived from an EMBL/GenBank/DDBJ whole genome shotgun (WGS) entry which is preliminary data.</text>
</comment>
<protein>
    <submittedName>
        <fullName evidence="1">Uncharacterized protein</fullName>
    </submittedName>
</protein>
<sequence>MIPRDYITQWRAQAPWVQDIQVEQDLAISRALVAIFSHPLLADALASRAGRSRCHRAGSNEITRALFEENIQAKLRDRQFTADIGPLLADGYSWDIERDADSVSDLITRLPGAPWKGEG</sequence>
<accession>A0ABV6DB90</accession>
<reference evidence="1 2" key="1">
    <citation type="submission" date="2024-09" db="EMBL/GenBank/DDBJ databases">
        <authorList>
            <person name="Sun Q."/>
            <person name="Mori K."/>
        </authorList>
    </citation>
    <scope>NUCLEOTIDE SEQUENCE [LARGE SCALE GENOMIC DNA]</scope>
    <source>
        <strain evidence="1 2">CCM 8543</strain>
    </source>
</reference>
<evidence type="ECO:0000313" key="2">
    <source>
        <dbReference type="Proteomes" id="UP001589755"/>
    </source>
</evidence>
<organism evidence="1 2">
    <name type="scientific">Chelativorans intermedius</name>
    <dbReference type="NCBI Taxonomy" id="515947"/>
    <lineage>
        <taxon>Bacteria</taxon>
        <taxon>Pseudomonadati</taxon>
        <taxon>Pseudomonadota</taxon>
        <taxon>Alphaproteobacteria</taxon>
        <taxon>Hyphomicrobiales</taxon>
        <taxon>Phyllobacteriaceae</taxon>
        <taxon>Chelativorans</taxon>
    </lineage>
</organism>
<evidence type="ECO:0000313" key="1">
    <source>
        <dbReference type="EMBL" id="MFC0209884.1"/>
    </source>
</evidence>
<dbReference type="RefSeq" id="WP_261522491.1">
    <property type="nucleotide sequence ID" value="NZ_JAODNW010000029.1"/>
</dbReference>
<proteinExistence type="predicted"/>
<gene>
    <name evidence="1" type="ORF">ACFFJ2_15885</name>
</gene>